<evidence type="ECO:0000313" key="3">
    <source>
        <dbReference type="Proteomes" id="UP001054945"/>
    </source>
</evidence>
<reference evidence="2 3" key="1">
    <citation type="submission" date="2021-06" db="EMBL/GenBank/DDBJ databases">
        <title>Caerostris extrusa draft genome.</title>
        <authorList>
            <person name="Kono N."/>
            <person name="Arakawa K."/>
        </authorList>
    </citation>
    <scope>NUCLEOTIDE SEQUENCE [LARGE SCALE GENOMIC DNA]</scope>
</reference>
<keyword evidence="1" id="KW-0472">Membrane</keyword>
<keyword evidence="1" id="KW-0812">Transmembrane</keyword>
<evidence type="ECO:0000313" key="2">
    <source>
        <dbReference type="EMBL" id="GIY31051.1"/>
    </source>
</evidence>
<proteinExistence type="predicted"/>
<organism evidence="2 3">
    <name type="scientific">Caerostris extrusa</name>
    <name type="common">Bark spider</name>
    <name type="synonym">Caerostris bankana</name>
    <dbReference type="NCBI Taxonomy" id="172846"/>
    <lineage>
        <taxon>Eukaryota</taxon>
        <taxon>Metazoa</taxon>
        <taxon>Ecdysozoa</taxon>
        <taxon>Arthropoda</taxon>
        <taxon>Chelicerata</taxon>
        <taxon>Arachnida</taxon>
        <taxon>Araneae</taxon>
        <taxon>Araneomorphae</taxon>
        <taxon>Entelegynae</taxon>
        <taxon>Araneoidea</taxon>
        <taxon>Araneidae</taxon>
        <taxon>Caerostris</taxon>
    </lineage>
</organism>
<keyword evidence="3" id="KW-1185">Reference proteome</keyword>
<name>A0AAV4SCY5_CAEEX</name>
<sequence length="104" mass="12008">MASDINLYLFATNVLAPWIIGVISFIFVIIGAFMCYAIGAAVRLRHKLEKLAMYMQEYENDQIKLVYLIGFTIHSFENDKRYTTLNGFVCFFAVCSEQYIGDRK</sequence>
<accession>A0AAV4SCY5</accession>
<dbReference type="EMBL" id="BPLR01009315">
    <property type="protein sequence ID" value="GIY31051.1"/>
    <property type="molecule type" value="Genomic_DNA"/>
</dbReference>
<evidence type="ECO:0000256" key="1">
    <source>
        <dbReference type="SAM" id="Phobius"/>
    </source>
</evidence>
<feature type="transmembrane region" description="Helical" evidence="1">
    <location>
        <begin position="15"/>
        <end position="42"/>
    </location>
</feature>
<comment type="caution">
    <text evidence="2">The sequence shown here is derived from an EMBL/GenBank/DDBJ whole genome shotgun (WGS) entry which is preliminary data.</text>
</comment>
<dbReference type="AlphaFoldDB" id="A0AAV4SCY5"/>
<dbReference type="Proteomes" id="UP001054945">
    <property type="component" value="Unassembled WGS sequence"/>
</dbReference>
<keyword evidence="1" id="KW-1133">Transmembrane helix</keyword>
<gene>
    <name evidence="2" type="ORF">CEXT_270631</name>
</gene>
<protein>
    <submittedName>
        <fullName evidence="2">Uncharacterized protein</fullName>
    </submittedName>
</protein>